<proteinExistence type="predicted"/>
<protein>
    <recommendedName>
        <fullName evidence="1">F-box domain-containing protein</fullName>
    </recommendedName>
</protein>
<dbReference type="EnsemblPlants" id="KEH38426">
    <property type="protein sequence ID" value="KEH38426"/>
    <property type="gene ID" value="MTR_2g070810"/>
</dbReference>
<dbReference type="AlphaFoldDB" id="A0A072VA07"/>
<dbReference type="EMBL" id="CM001218">
    <property type="protein sequence ID" value="KEH38426.1"/>
    <property type="molecule type" value="Genomic_DNA"/>
</dbReference>
<reference evidence="3" key="3">
    <citation type="submission" date="2015-04" db="UniProtKB">
        <authorList>
            <consortium name="EnsemblPlants"/>
        </authorList>
    </citation>
    <scope>IDENTIFICATION</scope>
    <source>
        <strain evidence="3">cv. Jemalong A17</strain>
    </source>
</reference>
<reference evidence="2 4" key="1">
    <citation type="journal article" date="2011" name="Nature">
        <title>The Medicago genome provides insight into the evolution of rhizobial symbioses.</title>
        <authorList>
            <person name="Young N.D."/>
            <person name="Debelle F."/>
            <person name="Oldroyd G.E."/>
            <person name="Geurts R."/>
            <person name="Cannon S.B."/>
            <person name="Udvardi M.K."/>
            <person name="Benedito V.A."/>
            <person name="Mayer K.F."/>
            <person name="Gouzy J."/>
            <person name="Schoof H."/>
            <person name="Van de Peer Y."/>
            <person name="Proost S."/>
            <person name="Cook D.R."/>
            <person name="Meyers B.C."/>
            <person name="Spannagl M."/>
            <person name="Cheung F."/>
            <person name="De Mita S."/>
            <person name="Krishnakumar V."/>
            <person name="Gundlach H."/>
            <person name="Zhou S."/>
            <person name="Mudge J."/>
            <person name="Bharti A.K."/>
            <person name="Murray J.D."/>
            <person name="Naoumkina M.A."/>
            <person name="Rosen B."/>
            <person name="Silverstein K.A."/>
            <person name="Tang H."/>
            <person name="Rombauts S."/>
            <person name="Zhao P.X."/>
            <person name="Zhou P."/>
            <person name="Barbe V."/>
            <person name="Bardou P."/>
            <person name="Bechner M."/>
            <person name="Bellec A."/>
            <person name="Berger A."/>
            <person name="Berges H."/>
            <person name="Bidwell S."/>
            <person name="Bisseling T."/>
            <person name="Choisne N."/>
            <person name="Couloux A."/>
            <person name="Denny R."/>
            <person name="Deshpande S."/>
            <person name="Dai X."/>
            <person name="Doyle J.J."/>
            <person name="Dudez A.M."/>
            <person name="Farmer A.D."/>
            <person name="Fouteau S."/>
            <person name="Franken C."/>
            <person name="Gibelin C."/>
            <person name="Gish J."/>
            <person name="Goldstein S."/>
            <person name="Gonzalez A.J."/>
            <person name="Green P.J."/>
            <person name="Hallab A."/>
            <person name="Hartog M."/>
            <person name="Hua A."/>
            <person name="Humphray S.J."/>
            <person name="Jeong D.H."/>
            <person name="Jing Y."/>
            <person name="Jocker A."/>
            <person name="Kenton S.M."/>
            <person name="Kim D.J."/>
            <person name="Klee K."/>
            <person name="Lai H."/>
            <person name="Lang C."/>
            <person name="Lin S."/>
            <person name="Macmil S.L."/>
            <person name="Magdelenat G."/>
            <person name="Matthews L."/>
            <person name="McCorrison J."/>
            <person name="Monaghan E.L."/>
            <person name="Mun J.H."/>
            <person name="Najar F.Z."/>
            <person name="Nicholson C."/>
            <person name="Noirot C."/>
            <person name="O'Bleness M."/>
            <person name="Paule C.R."/>
            <person name="Poulain J."/>
            <person name="Prion F."/>
            <person name="Qin B."/>
            <person name="Qu C."/>
            <person name="Retzel E.F."/>
            <person name="Riddle C."/>
            <person name="Sallet E."/>
            <person name="Samain S."/>
            <person name="Samson N."/>
            <person name="Sanders I."/>
            <person name="Saurat O."/>
            <person name="Scarpelli C."/>
            <person name="Schiex T."/>
            <person name="Segurens B."/>
            <person name="Severin A.J."/>
            <person name="Sherrier D.J."/>
            <person name="Shi R."/>
            <person name="Sims S."/>
            <person name="Singer S.R."/>
            <person name="Sinharoy S."/>
            <person name="Sterck L."/>
            <person name="Viollet A."/>
            <person name="Wang B.B."/>
            <person name="Wang K."/>
            <person name="Wang M."/>
            <person name="Wang X."/>
            <person name="Warfsmann J."/>
            <person name="Weissenbach J."/>
            <person name="White D.D."/>
            <person name="White J.D."/>
            <person name="Wiley G.B."/>
            <person name="Wincker P."/>
            <person name="Xing Y."/>
            <person name="Yang L."/>
            <person name="Yao Z."/>
            <person name="Ying F."/>
            <person name="Zhai J."/>
            <person name="Zhou L."/>
            <person name="Zuber A."/>
            <person name="Denarie J."/>
            <person name="Dixon R.A."/>
            <person name="May G.D."/>
            <person name="Schwartz D.C."/>
            <person name="Rogers J."/>
            <person name="Quetier F."/>
            <person name="Town C.D."/>
            <person name="Roe B.A."/>
        </authorList>
    </citation>
    <scope>NUCLEOTIDE SEQUENCE [LARGE SCALE GENOMIC DNA]</scope>
    <source>
        <strain evidence="2">A17</strain>
        <strain evidence="3 4">cv. Jemalong A17</strain>
    </source>
</reference>
<organism evidence="2 4">
    <name type="scientific">Medicago truncatula</name>
    <name type="common">Barrel medic</name>
    <name type="synonym">Medicago tribuloides</name>
    <dbReference type="NCBI Taxonomy" id="3880"/>
    <lineage>
        <taxon>Eukaryota</taxon>
        <taxon>Viridiplantae</taxon>
        <taxon>Streptophyta</taxon>
        <taxon>Embryophyta</taxon>
        <taxon>Tracheophyta</taxon>
        <taxon>Spermatophyta</taxon>
        <taxon>Magnoliopsida</taxon>
        <taxon>eudicotyledons</taxon>
        <taxon>Gunneridae</taxon>
        <taxon>Pentapetalae</taxon>
        <taxon>rosids</taxon>
        <taxon>fabids</taxon>
        <taxon>Fabales</taxon>
        <taxon>Fabaceae</taxon>
        <taxon>Papilionoideae</taxon>
        <taxon>50 kb inversion clade</taxon>
        <taxon>NPAAA clade</taxon>
        <taxon>Hologalegina</taxon>
        <taxon>IRL clade</taxon>
        <taxon>Trifolieae</taxon>
        <taxon>Medicago</taxon>
    </lineage>
</organism>
<sequence>MRLVPEGLCLEHVPETSGTLHLQTCTRRFVHYFALFLLRSSDQRRRHKMAEGEGTQIRVMEEEEDLISNLPDALLAYIISPLPYTEVVRTSVLSK</sequence>
<dbReference type="SUPFAM" id="SSF81383">
    <property type="entry name" value="F-box domain"/>
    <property type="match status" value="1"/>
</dbReference>
<dbReference type="HOGENOM" id="CLU_2375981_0_0_1"/>
<evidence type="ECO:0000313" key="3">
    <source>
        <dbReference type="EnsemblPlants" id="KEH38426"/>
    </source>
</evidence>
<keyword evidence="4" id="KW-1185">Reference proteome</keyword>
<dbReference type="Proteomes" id="UP000002051">
    <property type="component" value="Chromosome 2"/>
</dbReference>
<dbReference type="InterPro" id="IPR036047">
    <property type="entry name" value="F-box-like_dom_sf"/>
</dbReference>
<evidence type="ECO:0000313" key="2">
    <source>
        <dbReference type="EMBL" id="KEH38426.1"/>
    </source>
</evidence>
<dbReference type="InterPro" id="IPR001810">
    <property type="entry name" value="F-box_dom"/>
</dbReference>
<evidence type="ECO:0000259" key="1">
    <source>
        <dbReference type="Pfam" id="PF00646"/>
    </source>
</evidence>
<reference evidence="2 4" key="2">
    <citation type="journal article" date="2014" name="BMC Genomics">
        <title>An improved genome release (version Mt4.0) for the model legume Medicago truncatula.</title>
        <authorList>
            <person name="Tang H."/>
            <person name="Krishnakumar V."/>
            <person name="Bidwell S."/>
            <person name="Rosen B."/>
            <person name="Chan A."/>
            <person name="Zhou S."/>
            <person name="Gentzbittel L."/>
            <person name="Childs K.L."/>
            <person name="Yandell M."/>
            <person name="Gundlach H."/>
            <person name="Mayer K.F."/>
            <person name="Schwartz D.C."/>
            <person name="Town C.D."/>
        </authorList>
    </citation>
    <scope>GENOME REANNOTATION</scope>
    <source>
        <strain evidence="2">A17</strain>
        <strain evidence="3 4">cv. Jemalong A17</strain>
    </source>
</reference>
<accession>A0A072VA07</accession>
<dbReference type="Pfam" id="PF00646">
    <property type="entry name" value="F-box"/>
    <property type="match status" value="1"/>
</dbReference>
<gene>
    <name evidence="2" type="ordered locus">MTR_2g070810</name>
</gene>
<name>A0A072VA07_MEDTR</name>
<feature type="domain" description="F-box" evidence="1">
    <location>
        <begin position="67"/>
        <end position="95"/>
    </location>
</feature>
<evidence type="ECO:0000313" key="4">
    <source>
        <dbReference type="Proteomes" id="UP000002051"/>
    </source>
</evidence>